<organism evidence="1">
    <name type="scientific">Octopus bimaculoides</name>
    <name type="common">California two-spotted octopus</name>
    <dbReference type="NCBI Taxonomy" id="37653"/>
    <lineage>
        <taxon>Eukaryota</taxon>
        <taxon>Metazoa</taxon>
        <taxon>Spiralia</taxon>
        <taxon>Lophotrochozoa</taxon>
        <taxon>Mollusca</taxon>
        <taxon>Cephalopoda</taxon>
        <taxon>Coleoidea</taxon>
        <taxon>Octopodiformes</taxon>
        <taxon>Octopoda</taxon>
        <taxon>Incirrata</taxon>
        <taxon>Octopodidae</taxon>
        <taxon>Octopus</taxon>
    </lineage>
</organism>
<sequence length="78" mass="9044">MQPQQTQISIDLPRPTRTLDDFKIELFVLRVDKAYFNNIFGKEVCHFLPSQTENSELSVGPTEGTCNLYNLRNFTSYL</sequence>
<evidence type="ECO:0000313" key="1">
    <source>
        <dbReference type="EMBL" id="KOF70437.1"/>
    </source>
</evidence>
<protein>
    <submittedName>
        <fullName evidence="1">Uncharacterized protein</fullName>
    </submittedName>
</protein>
<dbReference type="EMBL" id="KQ424812">
    <property type="protein sequence ID" value="KOF70437.1"/>
    <property type="molecule type" value="Genomic_DNA"/>
</dbReference>
<reference evidence="1" key="1">
    <citation type="submission" date="2015-07" db="EMBL/GenBank/DDBJ databases">
        <title>MeaNS - Measles Nucleotide Surveillance Program.</title>
        <authorList>
            <person name="Tran T."/>
            <person name="Druce J."/>
        </authorList>
    </citation>
    <scope>NUCLEOTIDE SEQUENCE</scope>
    <source>
        <strain evidence="1">UCB-OBI-ISO-001</strain>
        <tissue evidence="1">Gonad</tissue>
    </source>
</reference>
<name>A0A0L8G0B0_OCTBM</name>
<proteinExistence type="predicted"/>
<gene>
    <name evidence="1" type="ORF">OCBIM_22002872mg</name>
</gene>
<dbReference type="AlphaFoldDB" id="A0A0L8G0B0"/>
<accession>A0A0L8G0B0</accession>